<evidence type="ECO:0000313" key="12">
    <source>
        <dbReference type="Proteomes" id="UP001371305"/>
    </source>
</evidence>
<dbReference type="Proteomes" id="UP001371305">
    <property type="component" value="Unassembled WGS sequence"/>
</dbReference>
<dbReference type="InterPro" id="IPR036890">
    <property type="entry name" value="HATPase_C_sf"/>
</dbReference>
<dbReference type="SUPFAM" id="SSF55874">
    <property type="entry name" value="ATPase domain of HSP90 chaperone/DNA topoisomerase II/histidine kinase"/>
    <property type="match status" value="1"/>
</dbReference>
<dbReference type="InterPro" id="IPR029016">
    <property type="entry name" value="GAF-like_dom_sf"/>
</dbReference>
<sequence length="752" mass="82387">MPPPPHELMTSSSSNGTKPPLWLSTLICALAVAFFGWMRLFVFQDRIFPVSVVLPLLLCLWNRSKGLLHAMAVILSGVTALKILVILPEDIVAGNYKWFWLASEWVNIGVVTLAIHSLLGVHTRLDEKQHRLEVLNLELEQGNAELAAREEEIARQNEELQSQTEELEQQSEELRQQAEELEQQGSDLQELNRELMRREKGLETLLHSGRWMRGDMSESYVMSGVCQAALQILDEVAAAEVIAVQRDAYEVWGDCGFGLQGRMDDGISFERSFACLAAESERTAGLNDIHQRHDLRLPSLRAGRPLASAIASPIWYEGKVVAILCVYSVEPREWTDHDFSISEWLASQGALALQSIRIQKELETRRRDAEDAALQKSRFLAAVSHDVRTPANAISLLAELVERASSDPQQAHRVPELARSLWTNARSLVELVSDVLDLTRLDSGQADLHVTEFLLNELVDAEVFQAETAAAGKGLTIAKVMPPVPVKLATDPTKLKRVISNLLSNAVKFTERGSVRVEVTIGSDVRISITDTGIGIPGDALNKVFDEFFQLRNPERNREKGAGLGLAICRRLVASLGCTLSLESIVGNGTTFTLIIPGELVVGPGLSHREIIPEPGFQARMHGLRVLLVEDNEVARASVEELLAGEGAKVIAAADGRSALSSIAQAGFDILLLDLNLPDMDGTAILQHLAQSGQTIARKIVISGDARPERIDQVRTLGADEVLAKPVSLARIRAAILKEAEASDQNGFGTTT</sequence>
<feature type="domain" description="Response regulatory" evidence="10">
    <location>
        <begin position="625"/>
        <end position="740"/>
    </location>
</feature>
<dbReference type="InterPro" id="IPR004358">
    <property type="entry name" value="Sig_transdc_His_kin-like_C"/>
</dbReference>
<keyword evidence="11" id="KW-0067">ATP-binding</keyword>
<feature type="region of interest" description="Disordered" evidence="7">
    <location>
        <begin position="157"/>
        <end position="185"/>
    </location>
</feature>
<dbReference type="InterPro" id="IPR001789">
    <property type="entry name" value="Sig_transdc_resp-reg_receiver"/>
</dbReference>
<dbReference type="Pfam" id="PF13185">
    <property type="entry name" value="GAF_2"/>
    <property type="match status" value="1"/>
</dbReference>
<evidence type="ECO:0000256" key="1">
    <source>
        <dbReference type="ARBA" id="ARBA00000085"/>
    </source>
</evidence>
<dbReference type="SMART" id="SM00387">
    <property type="entry name" value="HATPase_c"/>
    <property type="match status" value="1"/>
</dbReference>
<keyword evidence="8" id="KW-0472">Membrane</keyword>
<evidence type="ECO:0000259" key="10">
    <source>
        <dbReference type="PROSITE" id="PS50110"/>
    </source>
</evidence>
<evidence type="ECO:0000256" key="6">
    <source>
        <dbReference type="PROSITE-ProRule" id="PRU00169"/>
    </source>
</evidence>
<gene>
    <name evidence="11" type="ORF">WKV53_26385</name>
</gene>
<dbReference type="InterPro" id="IPR036097">
    <property type="entry name" value="HisK_dim/P_sf"/>
</dbReference>
<dbReference type="Pfam" id="PF00072">
    <property type="entry name" value="Response_reg"/>
    <property type="match status" value="1"/>
</dbReference>
<dbReference type="InterPro" id="IPR003018">
    <property type="entry name" value="GAF"/>
</dbReference>
<dbReference type="InterPro" id="IPR005467">
    <property type="entry name" value="His_kinase_dom"/>
</dbReference>
<dbReference type="SMART" id="SM00388">
    <property type="entry name" value="HisKA"/>
    <property type="match status" value="1"/>
</dbReference>
<evidence type="ECO:0000256" key="8">
    <source>
        <dbReference type="SAM" id="Phobius"/>
    </source>
</evidence>
<dbReference type="InterPro" id="IPR011006">
    <property type="entry name" value="CheY-like_superfamily"/>
</dbReference>
<dbReference type="Pfam" id="PF00512">
    <property type="entry name" value="HisKA"/>
    <property type="match status" value="1"/>
</dbReference>
<evidence type="ECO:0000256" key="3">
    <source>
        <dbReference type="ARBA" id="ARBA00022553"/>
    </source>
</evidence>
<comment type="catalytic activity">
    <reaction evidence="1">
        <text>ATP + protein L-histidine = ADP + protein N-phospho-L-histidine.</text>
        <dbReference type="EC" id="2.7.13.3"/>
    </reaction>
</comment>
<proteinExistence type="predicted"/>
<dbReference type="SMART" id="SM00448">
    <property type="entry name" value="REC"/>
    <property type="match status" value="1"/>
</dbReference>
<organism evidence="11 12">
    <name type="scientific">Luteolibacter soli</name>
    <dbReference type="NCBI Taxonomy" id="3135280"/>
    <lineage>
        <taxon>Bacteria</taxon>
        <taxon>Pseudomonadati</taxon>
        <taxon>Verrucomicrobiota</taxon>
        <taxon>Verrucomicrobiia</taxon>
        <taxon>Verrucomicrobiales</taxon>
        <taxon>Verrucomicrobiaceae</taxon>
        <taxon>Luteolibacter</taxon>
    </lineage>
</organism>
<evidence type="ECO:0000259" key="9">
    <source>
        <dbReference type="PROSITE" id="PS50109"/>
    </source>
</evidence>
<accession>A0ABU9B210</accession>
<dbReference type="EMBL" id="JBBUKT010000015">
    <property type="protein sequence ID" value="MEK7954072.1"/>
    <property type="molecule type" value="Genomic_DNA"/>
</dbReference>
<evidence type="ECO:0000256" key="7">
    <source>
        <dbReference type="SAM" id="MobiDB-lite"/>
    </source>
</evidence>
<dbReference type="CDD" id="cd16922">
    <property type="entry name" value="HATPase_EvgS-ArcB-TorS-like"/>
    <property type="match status" value="1"/>
</dbReference>
<dbReference type="SUPFAM" id="SSF47384">
    <property type="entry name" value="Homodimeric domain of signal transducing histidine kinase"/>
    <property type="match status" value="1"/>
</dbReference>
<dbReference type="SMART" id="SM00065">
    <property type="entry name" value="GAF"/>
    <property type="match status" value="1"/>
</dbReference>
<keyword evidence="8" id="KW-0812">Transmembrane</keyword>
<comment type="caution">
    <text evidence="11">The sequence shown here is derived from an EMBL/GenBank/DDBJ whole genome shotgun (WGS) entry which is preliminary data.</text>
</comment>
<keyword evidence="8" id="KW-1133">Transmembrane helix</keyword>
<dbReference type="SUPFAM" id="SSF52172">
    <property type="entry name" value="CheY-like"/>
    <property type="match status" value="1"/>
</dbReference>
<dbReference type="SUPFAM" id="SSF55781">
    <property type="entry name" value="GAF domain-like"/>
    <property type="match status" value="1"/>
</dbReference>
<feature type="domain" description="Histidine kinase" evidence="9">
    <location>
        <begin position="382"/>
        <end position="600"/>
    </location>
</feature>
<dbReference type="Gene3D" id="1.10.287.130">
    <property type="match status" value="1"/>
</dbReference>
<dbReference type="Pfam" id="PF02518">
    <property type="entry name" value="HATPase_c"/>
    <property type="match status" value="1"/>
</dbReference>
<dbReference type="InterPro" id="IPR003661">
    <property type="entry name" value="HisK_dim/P_dom"/>
</dbReference>
<keyword evidence="12" id="KW-1185">Reference proteome</keyword>
<feature type="transmembrane region" description="Helical" evidence="8">
    <location>
        <begin position="70"/>
        <end position="87"/>
    </location>
</feature>
<dbReference type="CDD" id="cd00082">
    <property type="entry name" value="HisKA"/>
    <property type="match status" value="1"/>
</dbReference>
<dbReference type="Gene3D" id="3.30.565.10">
    <property type="entry name" value="Histidine kinase-like ATPase, C-terminal domain"/>
    <property type="match status" value="1"/>
</dbReference>
<keyword evidence="4" id="KW-0808">Transferase</keyword>
<evidence type="ECO:0000313" key="11">
    <source>
        <dbReference type="EMBL" id="MEK7954072.1"/>
    </source>
</evidence>
<dbReference type="RefSeq" id="WP_341407838.1">
    <property type="nucleotide sequence ID" value="NZ_JBBUKT010000015.1"/>
</dbReference>
<dbReference type="PROSITE" id="PS50110">
    <property type="entry name" value="RESPONSE_REGULATORY"/>
    <property type="match status" value="1"/>
</dbReference>
<dbReference type="InterPro" id="IPR003594">
    <property type="entry name" value="HATPase_dom"/>
</dbReference>
<keyword evidence="3 6" id="KW-0597">Phosphoprotein</keyword>
<feature type="modified residue" description="4-aspartylphosphate" evidence="6">
    <location>
        <position position="674"/>
    </location>
</feature>
<dbReference type="CDD" id="cd00156">
    <property type="entry name" value="REC"/>
    <property type="match status" value="1"/>
</dbReference>
<feature type="transmembrane region" description="Helical" evidence="8">
    <location>
        <begin position="20"/>
        <end position="40"/>
    </location>
</feature>
<dbReference type="PANTHER" id="PTHR43047:SF72">
    <property type="entry name" value="OSMOSENSING HISTIDINE PROTEIN KINASE SLN1"/>
    <property type="match status" value="1"/>
</dbReference>
<dbReference type="Gene3D" id="3.30.450.40">
    <property type="match status" value="1"/>
</dbReference>
<dbReference type="PANTHER" id="PTHR43047">
    <property type="entry name" value="TWO-COMPONENT HISTIDINE PROTEIN KINASE"/>
    <property type="match status" value="1"/>
</dbReference>
<keyword evidence="5" id="KW-0418">Kinase</keyword>
<evidence type="ECO:0000256" key="4">
    <source>
        <dbReference type="ARBA" id="ARBA00022679"/>
    </source>
</evidence>
<protein>
    <recommendedName>
        <fullName evidence="2">histidine kinase</fullName>
        <ecNumber evidence="2">2.7.13.3</ecNumber>
    </recommendedName>
</protein>
<dbReference type="Gene3D" id="3.40.50.2300">
    <property type="match status" value="1"/>
</dbReference>
<dbReference type="GO" id="GO:0005524">
    <property type="term" value="F:ATP binding"/>
    <property type="evidence" value="ECO:0007669"/>
    <property type="project" value="UniProtKB-KW"/>
</dbReference>
<dbReference type="PRINTS" id="PR00344">
    <property type="entry name" value="BCTRLSENSOR"/>
</dbReference>
<reference evidence="11 12" key="1">
    <citation type="submission" date="2024-04" db="EMBL/GenBank/DDBJ databases">
        <title>Luteolibacter sp. isolated from soil.</title>
        <authorList>
            <person name="An J."/>
        </authorList>
    </citation>
    <scope>NUCLEOTIDE SEQUENCE [LARGE SCALE GENOMIC DNA]</scope>
    <source>
        <strain evidence="11 12">Y139</strain>
    </source>
</reference>
<dbReference type="PROSITE" id="PS50109">
    <property type="entry name" value="HIS_KIN"/>
    <property type="match status" value="1"/>
</dbReference>
<evidence type="ECO:0000256" key="2">
    <source>
        <dbReference type="ARBA" id="ARBA00012438"/>
    </source>
</evidence>
<keyword evidence="11" id="KW-0547">Nucleotide-binding</keyword>
<name>A0ABU9B210_9BACT</name>
<evidence type="ECO:0000256" key="5">
    <source>
        <dbReference type="ARBA" id="ARBA00022777"/>
    </source>
</evidence>
<dbReference type="EC" id="2.7.13.3" evidence="2"/>